<comment type="caution">
    <text evidence="2">The sequence shown here is derived from an EMBL/GenBank/DDBJ whole genome shotgun (WGS) entry which is preliminary data.</text>
</comment>
<evidence type="ECO:0000313" key="2">
    <source>
        <dbReference type="EMBL" id="RBA48273.1"/>
    </source>
</evidence>
<dbReference type="RefSeq" id="WP_004954005.1">
    <property type="nucleotide sequence ID" value="NZ_CP131470.1"/>
</dbReference>
<keyword evidence="1" id="KW-0812">Transmembrane</keyword>
<proteinExistence type="predicted"/>
<dbReference type="EMBL" id="QEWH01000035">
    <property type="protein sequence ID" value="RBA48273.1"/>
    <property type="molecule type" value="Genomic_DNA"/>
</dbReference>
<keyword evidence="1" id="KW-1133">Transmembrane helix</keyword>
<dbReference type="Proteomes" id="UP000253688">
    <property type="component" value="Unassembled WGS sequence"/>
</dbReference>
<evidence type="ECO:0000256" key="1">
    <source>
        <dbReference type="SAM" id="Phobius"/>
    </source>
</evidence>
<protein>
    <submittedName>
        <fullName evidence="2">Uncharacterized protein</fullName>
    </submittedName>
</protein>
<dbReference type="AlphaFoldDB" id="A0A365PJD6"/>
<organism evidence="2 3">
    <name type="scientific">Acinetobacter junii</name>
    <dbReference type="NCBI Taxonomy" id="40215"/>
    <lineage>
        <taxon>Bacteria</taxon>
        <taxon>Pseudomonadati</taxon>
        <taxon>Pseudomonadota</taxon>
        <taxon>Gammaproteobacteria</taxon>
        <taxon>Moraxellales</taxon>
        <taxon>Moraxellaceae</taxon>
        <taxon>Acinetobacter</taxon>
    </lineage>
</organism>
<evidence type="ECO:0000313" key="3">
    <source>
        <dbReference type="Proteomes" id="UP000253688"/>
    </source>
</evidence>
<reference evidence="2 3" key="1">
    <citation type="submission" date="2018-04" db="EMBL/GenBank/DDBJ databases">
        <title>Acinetobacter junii Genome sequencing and assembly.</title>
        <authorList>
            <person name="Su J."/>
            <person name="Rensing C."/>
            <person name="Mazhar H.S."/>
        </authorList>
    </citation>
    <scope>NUCLEOTIDE SEQUENCE [LARGE SCALE GENOMIC DNA]</scope>
    <source>
        <strain evidence="2 3">SC22</strain>
    </source>
</reference>
<name>A0A365PJD6_ACIJU</name>
<accession>A0A365PJD6</accession>
<feature type="transmembrane region" description="Helical" evidence="1">
    <location>
        <begin position="20"/>
        <end position="46"/>
    </location>
</feature>
<gene>
    <name evidence="2" type="ORF">DC346_06910</name>
</gene>
<sequence length="67" mass="6461">MVGATTILGGIAGGMAGGALGGFIAGIVVGTSGAGAIVIIAIAAYYGGKQSSDLIQEKASRYLEICK</sequence>
<keyword evidence="1" id="KW-0472">Membrane</keyword>